<gene>
    <name evidence="2" type="ORF">DVJ77_07100</name>
</gene>
<dbReference type="Gene3D" id="2.120.10.30">
    <property type="entry name" value="TolB, C-terminal domain"/>
    <property type="match status" value="1"/>
</dbReference>
<evidence type="ECO:0000256" key="1">
    <source>
        <dbReference type="SAM" id="MobiDB-lite"/>
    </source>
</evidence>
<name>A0A369UR27_9GAMM</name>
<dbReference type="SUPFAM" id="SSF101898">
    <property type="entry name" value="NHL repeat"/>
    <property type="match status" value="1"/>
</dbReference>
<proteinExistence type="predicted"/>
<evidence type="ECO:0000313" key="2">
    <source>
        <dbReference type="EMBL" id="RDD82188.1"/>
    </source>
</evidence>
<reference evidence="2 3" key="1">
    <citation type="submission" date="2018-07" db="EMBL/GenBank/DDBJ databases">
        <title>Dyella tabacisoli L4-6T, whole genome shotgun sequence.</title>
        <authorList>
            <person name="Zhou X.-K."/>
            <person name="Li W.-J."/>
            <person name="Duan Y.-Q."/>
        </authorList>
    </citation>
    <scope>NUCLEOTIDE SEQUENCE [LARGE SCALE GENOMIC DNA]</scope>
    <source>
        <strain evidence="2 3">L4-6</strain>
    </source>
</reference>
<accession>A0A369UR27</accession>
<protein>
    <submittedName>
        <fullName evidence="2">Uncharacterized protein</fullName>
    </submittedName>
</protein>
<dbReference type="AlphaFoldDB" id="A0A369UR27"/>
<sequence length="1194" mass="131558">MGQPSKASERHLLHFDATSSLQRDHTLTYYAGLTPHRIHAHTKATRSDARVGNPLLQRMPDTRLSHYLEVDLPTDSVMVTYLARATEVEGAPTEDFLSLAVHVPREGRQRLYENRLLRGVSQEQHPKLAWLLEDDEVRQELSPLLHSDAALLETELLHDLIDPFETASTLLFQHPSLINLNTEHGGAIPALILRDCVGRALRKRSRLLDEIRRLGEQWSRRVPMLDADGKVVTDAEGTIFTIEVHEGVRRHMGAPMGLALKYSQQMEELQGQTWRMQYGQTVEEHRPARAKQQGKRPLLQADQTRWTLKALSTMNGVSTGAVSFDPPREGGLEINEGWSSSDPTPMSKDIVDALIEGRMFVRVETADDANAWKGGFAAQPPKQERETVFEAAYRSGSAGADAFTVDLRLDDLQVDLYLHVRMHSTSNKVLRTAHLYVREPNGVERSVWSAAPTTKGKYGQLRVDMKNEWLRHLVAYAEFFDASGRVIKPENFPGNMPSSLSPYFDHHDTKRYIDLIDPVTTIFGVPIPADTQTLKIDVPESASSVKLYWGGLGTGEFDATVCLLGILCTAVIEMALPIYLLVKGASEKNTGIIHNLMKDPKVRMGIYSLGIGVTTGYAFGASQDPGKTIGRVATVVLPKLAKLEAKKFSLYLAQKAGEAVAKRAVPLINLAFLALDTTITLMQLAQTTAAVLQSPFYYTTELTRTFDLRGRVLPDPAFNKFPDHHDRMVVRVLYDSGNTLPVQEIRLPGETLSKPLPFEFNGIAAGGRVKVMVFFYAANGWQSAMGASGWVDAKGAQGSSVLALDVVVKNALIPLSRQSVYEHRQSIVFEGGRHRWKQRPAPTTTITTAPTDDGHRLLSMGGITVAQRPGMLGYSWQANGLNRPRDRPGPPTDGAMHTMQNLSLLEDPEASYASSPLGFSLPCGVAYDLGSAEDGSGASFYLDPSGGDYDDIRNPAGGYHLRRIALSLHEKPLFEPGKRESWGRFSAPVDRFVVHPQGYAAGVSADTSKLYLLKLAAPKKNEEATVASPYSGEGERVGLLLQPCAIAVALDGRLLVLEQGNNRIQSFDISGNPVPYFKPKGQTEKSAVLPLRQVGAMGTTYLDLSVEAKGYLFVLAYDGNGSQPEHYRIDIYEPDGSFLVSTPRVAAARIAVDLARSLYTLNWETLSGPDRRTEPSLSMWLPPPPPPMSSKRKK</sequence>
<organism evidence="2 3">
    <name type="scientific">Dyella tabacisoli</name>
    <dbReference type="NCBI Taxonomy" id="2282381"/>
    <lineage>
        <taxon>Bacteria</taxon>
        <taxon>Pseudomonadati</taxon>
        <taxon>Pseudomonadota</taxon>
        <taxon>Gammaproteobacteria</taxon>
        <taxon>Lysobacterales</taxon>
        <taxon>Rhodanobacteraceae</taxon>
        <taxon>Dyella</taxon>
    </lineage>
</organism>
<feature type="region of interest" description="Disordered" evidence="1">
    <location>
        <begin position="1169"/>
        <end position="1194"/>
    </location>
</feature>
<dbReference type="Proteomes" id="UP000253782">
    <property type="component" value="Unassembled WGS sequence"/>
</dbReference>
<keyword evidence="3" id="KW-1185">Reference proteome</keyword>
<dbReference type="OrthoDB" id="1488190at2"/>
<dbReference type="EMBL" id="QQAH01000006">
    <property type="protein sequence ID" value="RDD82188.1"/>
    <property type="molecule type" value="Genomic_DNA"/>
</dbReference>
<comment type="caution">
    <text evidence="2">The sequence shown here is derived from an EMBL/GenBank/DDBJ whole genome shotgun (WGS) entry which is preliminary data.</text>
</comment>
<evidence type="ECO:0000313" key="3">
    <source>
        <dbReference type="Proteomes" id="UP000253782"/>
    </source>
</evidence>
<dbReference type="InterPro" id="IPR011042">
    <property type="entry name" value="6-blade_b-propeller_TolB-like"/>
</dbReference>